<evidence type="ECO:0000313" key="2">
    <source>
        <dbReference type="Proteomes" id="UP000033140"/>
    </source>
</evidence>
<accession>A0A0E9NDF0</accession>
<dbReference type="Proteomes" id="UP000033140">
    <property type="component" value="Unassembled WGS sequence"/>
</dbReference>
<reference evidence="1 2" key="3">
    <citation type="journal article" date="2015" name="Genome Announc.">
        <title>Draft Genome Sequence of the Archiascomycetous Yeast Saitoella complicata.</title>
        <authorList>
            <person name="Yamauchi K."/>
            <person name="Kondo S."/>
            <person name="Hamamoto M."/>
            <person name="Takahashi Y."/>
            <person name="Ogura Y."/>
            <person name="Hayashi T."/>
            <person name="Nishida H."/>
        </authorList>
    </citation>
    <scope>NUCLEOTIDE SEQUENCE [LARGE SCALE GENOMIC DNA]</scope>
    <source>
        <strain evidence="1 2">NRRL Y-17804</strain>
    </source>
</reference>
<reference evidence="1 2" key="1">
    <citation type="journal article" date="2011" name="J. Gen. Appl. Microbiol.">
        <title>Draft genome sequencing of the enigmatic yeast Saitoella complicata.</title>
        <authorList>
            <person name="Nishida H."/>
            <person name="Hamamoto M."/>
            <person name="Sugiyama J."/>
        </authorList>
    </citation>
    <scope>NUCLEOTIDE SEQUENCE [LARGE SCALE GENOMIC DNA]</scope>
    <source>
        <strain evidence="1 2">NRRL Y-17804</strain>
    </source>
</reference>
<sequence length="274" mass="31183">MATYWILRRHGCSSYTSCENQLQRMADDFVSCHDSGSPSVAAFGLLQFTTEDHEVLTAVYSKVRAPIYSRHVQHVRGDRRTHDDPSRAHVERMRIPPPDEISYSRRELRRKVHPNPTNCNVRASFLKLTPWGFKVIIRALRHNPAGIPPSTVSTNVNVTFGHRGVAVSGMFRRVSCEPWGKEEVDHKPAPLQAWRRAGYKVVPPKYYPNMTSQPASTADKNTTGYLKSIAKAYTRTSMIHRKRMKNSGFVVVAVMCMYVSPQMNAESHVLEMRK</sequence>
<organism evidence="1 2">
    <name type="scientific">Saitoella complicata (strain BCRC 22490 / CBS 7301 / JCM 7358 / NBRC 10748 / NRRL Y-17804)</name>
    <dbReference type="NCBI Taxonomy" id="698492"/>
    <lineage>
        <taxon>Eukaryota</taxon>
        <taxon>Fungi</taxon>
        <taxon>Dikarya</taxon>
        <taxon>Ascomycota</taxon>
        <taxon>Taphrinomycotina</taxon>
        <taxon>Taphrinomycotina incertae sedis</taxon>
        <taxon>Saitoella</taxon>
    </lineage>
</organism>
<dbReference type="EMBL" id="BACD03000011">
    <property type="protein sequence ID" value="GAO47848.1"/>
    <property type="molecule type" value="Genomic_DNA"/>
</dbReference>
<proteinExistence type="predicted"/>
<evidence type="ECO:0000313" key="1">
    <source>
        <dbReference type="EMBL" id="GAO47848.1"/>
    </source>
</evidence>
<comment type="caution">
    <text evidence="1">The sequence shown here is derived from an EMBL/GenBank/DDBJ whole genome shotgun (WGS) entry which is preliminary data.</text>
</comment>
<reference evidence="1 2" key="2">
    <citation type="journal article" date="2014" name="J. Gen. Appl. Microbiol.">
        <title>The early diverging ascomycetous budding yeast Saitoella complicata has three histone deacetylases belonging to the Clr6, Hos2, and Rpd3 lineages.</title>
        <authorList>
            <person name="Nishida H."/>
            <person name="Matsumoto T."/>
            <person name="Kondo S."/>
            <person name="Hamamoto M."/>
            <person name="Yoshikawa H."/>
        </authorList>
    </citation>
    <scope>NUCLEOTIDE SEQUENCE [LARGE SCALE GENOMIC DNA]</scope>
    <source>
        <strain evidence="1 2">NRRL Y-17804</strain>
    </source>
</reference>
<protein>
    <submittedName>
        <fullName evidence="1">Uncharacterized protein</fullName>
    </submittedName>
</protein>
<name>A0A0E9NDF0_SAICN</name>
<gene>
    <name evidence="1" type="ORF">G7K_2044-t1</name>
</gene>
<dbReference type="AlphaFoldDB" id="A0A0E9NDF0"/>
<keyword evidence="2" id="KW-1185">Reference proteome</keyword>